<reference evidence="2 3" key="1">
    <citation type="submission" date="2019-02" db="EMBL/GenBank/DDBJ databases">
        <title>Genome sequencing of the rare red list fungi Dentipellis fragilis.</title>
        <authorList>
            <person name="Buettner E."/>
            <person name="Kellner H."/>
        </authorList>
    </citation>
    <scope>NUCLEOTIDE SEQUENCE [LARGE SCALE GENOMIC DNA]</scope>
    <source>
        <strain evidence="2 3">DSM 105465</strain>
    </source>
</reference>
<evidence type="ECO:0000313" key="3">
    <source>
        <dbReference type="Proteomes" id="UP000298327"/>
    </source>
</evidence>
<keyword evidence="3" id="KW-1185">Reference proteome</keyword>
<feature type="compositionally biased region" description="Acidic residues" evidence="1">
    <location>
        <begin position="30"/>
        <end position="41"/>
    </location>
</feature>
<dbReference type="AlphaFoldDB" id="A0A4Y9XXC7"/>
<evidence type="ECO:0000256" key="1">
    <source>
        <dbReference type="SAM" id="MobiDB-lite"/>
    </source>
</evidence>
<comment type="caution">
    <text evidence="2">The sequence shown here is derived from an EMBL/GenBank/DDBJ whole genome shotgun (WGS) entry which is preliminary data.</text>
</comment>
<accession>A0A4Y9XXC7</accession>
<protein>
    <submittedName>
        <fullName evidence="2">Uncharacterized protein</fullName>
    </submittedName>
</protein>
<sequence>GTESGIDERSAGGASASGSGSGSGSGSAGSEDEVLFDEEAEGGASPEKEMEKVAEVGADGGVGTRGAVARLGA</sequence>
<gene>
    <name evidence="2" type="ORF">EVG20_g9580</name>
</gene>
<name>A0A4Y9XXC7_9AGAM</name>
<feature type="compositionally biased region" description="Basic and acidic residues" evidence="1">
    <location>
        <begin position="1"/>
        <end position="10"/>
    </location>
</feature>
<organism evidence="2 3">
    <name type="scientific">Dentipellis fragilis</name>
    <dbReference type="NCBI Taxonomy" id="205917"/>
    <lineage>
        <taxon>Eukaryota</taxon>
        <taxon>Fungi</taxon>
        <taxon>Dikarya</taxon>
        <taxon>Basidiomycota</taxon>
        <taxon>Agaricomycotina</taxon>
        <taxon>Agaricomycetes</taxon>
        <taxon>Russulales</taxon>
        <taxon>Hericiaceae</taxon>
        <taxon>Dentipellis</taxon>
    </lineage>
</organism>
<evidence type="ECO:0000313" key="2">
    <source>
        <dbReference type="EMBL" id="TFY54745.1"/>
    </source>
</evidence>
<proteinExistence type="predicted"/>
<dbReference type="Proteomes" id="UP000298327">
    <property type="component" value="Unassembled WGS sequence"/>
</dbReference>
<feature type="non-terminal residue" evidence="2">
    <location>
        <position position="1"/>
    </location>
</feature>
<dbReference type="EMBL" id="SEOQ01000992">
    <property type="protein sequence ID" value="TFY54745.1"/>
    <property type="molecule type" value="Genomic_DNA"/>
</dbReference>
<feature type="region of interest" description="Disordered" evidence="1">
    <location>
        <begin position="1"/>
        <end position="49"/>
    </location>
</feature>